<dbReference type="Pfam" id="PF02498">
    <property type="entry name" value="Bro-N"/>
    <property type="match status" value="1"/>
</dbReference>
<reference evidence="3" key="1">
    <citation type="journal article" date="2021" name="ISME J.">
        <title>Genomic evolution of the class Acidithiobacillia: deep-branching Proteobacteria living in extreme acidic conditions.</title>
        <authorList>
            <person name="Moya-Beltran A."/>
            <person name="Beard S."/>
            <person name="Rojas-Villalobos C."/>
            <person name="Issotta F."/>
            <person name="Gallardo Y."/>
            <person name="Ulloa R."/>
            <person name="Giaveno A."/>
            <person name="Degli Esposti M."/>
            <person name="Johnson D.B."/>
            <person name="Quatrini R."/>
        </authorList>
    </citation>
    <scope>NUCLEOTIDE SEQUENCE</scope>
    <source>
        <strain evidence="3">VAN18-1</strain>
    </source>
</reference>
<dbReference type="EMBL" id="JAAXYO010000154">
    <property type="protein sequence ID" value="MBU2788657.1"/>
    <property type="molecule type" value="Genomic_DNA"/>
</dbReference>
<feature type="domain" description="Bro-N" evidence="2">
    <location>
        <begin position="1"/>
        <end position="112"/>
    </location>
</feature>
<dbReference type="Proteomes" id="UP001197378">
    <property type="component" value="Unassembled WGS sequence"/>
</dbReference>
<evidence type="ECO:0000256" key="1">
    <source>
        <dbReference type="SAM" id="MobiDB-lite"/>
    </source>
</evidence>
<dbReference type="AlphaFoldDB" id="A0AAE2YQT0"/>
<dbReference type="PROSITE" id="PS51750">
    <property type="entry name" value="BRO_N"/>
    <property type="match status" value="1"/>
</dbReference>
<evidence type="ECO:0000313" key="4">
    <source>
        <dbReference type="Proteomes" id="UP001197378"/>
    </source>
</evidence>
<sequence>MQEIIPFEYEGRNVRVITDDAGEPWWVAADVCKVLGLDNPTKALLRLDDDEKSQVIDPATLNNIQGAQINNLLNIINEYGLYSLILTSRKPEAKAFKRWVTHEVLPTLRKTGSYSMPTTAAPTKRQRKKPVPLADQTSPLDEFLPRPYFKVIAGYQSALKGQKKLGKDALQASIAAAQITAQAFGVDVDRYLMLDLPKAAPTPTVVENAACPVDSEPVYRSARDLAALIPVTCSTGQPDAKKVNDALVKLGYARRRDDNVVYPREPAAEGLFQMRPVISENGQPINGKYFTVWDTDKILPILRRHFSRQTRQLQLIQ</sequence>
<gene>
    <name evidence="3" type="ORF">HFQ13_10685</name>
</gene>
<name>A0AAE2YQT0_9PROT</name>
<dbReference type="PANTHER" id="PTHR36180">
    <property type="entry name" value="DNA-BINDING PROTEIN-RELATED-RELATED"/>
    <property type="match status" value="1"/>
</dbReference>
<accession>A0AAE2YQT0</accession>
<comment type="caution">
    <text evidence="3">The sequence shown here is derived from an EMBL/GenBank/DDBJ whole genome shotgun (WGS) entry which is preliminary data.</text>
</comment>
<dbReference type="RefSeq" id="WP_215885711.1">
    <property type="nucleotide sequence ID" value="NZ_JAAXYO010000154.1"/>
</dbReference>
<dbReference type="SMART" id="SM01040">
    <property type="entry name" value="Bro-N"/>
    <property type="match status" value="1"/>
</dbReference>
<dbReference type="PANTHER" id="PTHR36180:SF2">
    <property type="entry name" value="BRO FAMILY PROTEIN"/>
    <property type="match status" value="1"/>
</dbReference>
<organism evidence="3 4">
    <name type="scientific">Igneacidithiobacillus copahuensis</name>
    <dbReference type="NCBI Taxonomy" id="2724909"/>
    <lineage>
        <taxon>Bacteria</taxon>
        <taxon>Pseudomonadati</taxon>
        <taxon>Pseudomonadota</taxon>
        <taxon>Acidithiobacillia</taxon>
        <taxon>Acidithiobacillales</taxon>
        <taxon>Acidithiobacillaceae</taxon>
        <taxon>Igneacidithiobacillus</taxon>
    </lineage>
</organism>
<proteinExistence type="predicted"/>
<feature type="region of interest" description="Disordered" evidence="1">
    <location>
        <begin position="113"/>
        <end position="137"/>
    </location>
</feature>
<protein>
    <recommendedName>
        <fullName evidence="2">Bro-N domain-containing protein</fullName>
    </recommendedName>
</protein>
<evidence type="ECO:0000313" key="3">
    <source>
        <dbReference type="EMBL" id="MBU2788657.1"/>
    </source>
</evidence>
<dbReference type="InterPro" id="IPR003497">
    <property type="entry name" value="BRO_N_domain"/>
</dbReference>
<evidence type="ECO:0000259" key="2">
    <source>
        <dbReference type="PROSITE" id="PS51750"/>
    </source>
</evidence>
<keyword evidence="4" id="KW-1185">Reference proteome</keyword>